<evidence type="ECO:0000256" key="6">
    <source>
        <dbReference type="ARBA" id="ARBA00022755"/>
    </source>
</evidence>
<dbReference type="Pfam" id="PF01259">
    <property type="entry name" value="SAICAR_synt"/>
    <property type="match status" value="1"/>
</dbReference>
<feature type="domain" description="SAICAR synthetase/ADE2 N-terminal" evidence="10">
    <location>
        <begin position="31"/>
        <end position="282"/>
    </location>
</feature>
<dbReference type="EMBL" id="MFFF01000025">
    <property type="protein sequence ID" value="OGE98892.1"/>
    <property type="molecule type" value="Genomic_DNA"/>
</dbReference>
<evidence type="ECO:0000256" key="2">
    <source>
        <dbReference type="ARBA" id="ARBA00010190"/>
    </source>
</evidence>
<evidence type="ECO:0000313" key="12">
    <source>
        <dbReference type="Proteomes" id="UP000177235"/>
    </source>
</evidence>
<dbReference type="SUPFAM" id="SSF56104">
    <property type="entry name" value="SAICAR synthase-like"/>
    <property type="match status" value="1"/>
</dbReference>
<dbReference type="PANTHER" id="PTHR43700:SF1">
    <property type="entry name" value="PHOSPHORIBOSYLAMINOIMIDAZOLE-SUCCINOCARBOXAMIDE SYNTHASE"/>
    <property type="match status" value="1"/>
</dbReference>
<dbReference type="GO" id="GO:0005737">
    <property type="term" value="C:cytoplasm"/>
    <property type="evidence" value="ECO:0007669"/>
    <property type="project" value="TreeGrafter"/>
</dbReference>
<evidence type="ECO:0000256" key="3">
    <source>
        <dbReference type="ARBA" id="ARBA00012217"/>
    </source>
</evidence>
<dbReference type="GO" id="GO:0004639">
    <property type="term" value="F:phosphoribosylaminoimidazolesuccinocarboxamide synthase activity"/>
    <property type="evidence" value="ECO:0007669"/>
    <property type="project" value="UniProtKB-EC"/>
</dbReference>
<dbReference type="CDD" id="cd01414">
    <property type="entry name" value="SAICAR_synt_Sc"/>
    <property type="match status" value="1"/>
</dbReference>
<dbReference type="PANTHER" id="PTHR43700">
    <property type="entry name" value="PHOSPHORIBOSYLAMINOIMIDAZOLE-SUCCINOCARBOXAMIDE SYNTHASE"/>
    <property type="match status" value="1"/>
</dbReference>
<comment type="pathway">
    <text evidence="1">Purine metabolism; IMP biosynthesis via de novo pathway; 5-amino-1-(5-phospho-D-ribosyl)imidazole-4-carboxamide from 5-amino-1-(5-phospho-D-ribosyl)imidazole-4-carboxylate: step 1/2.</text>
</comment>
<name>A0A1F5QAG5_9BACT</name>
<dbReference type="PROSITE" id="PS01057">
    <property type="entry name" value="SAICAR_SYNTHETASE_1"/>
    <property type="match status" value="1"/>
</dbReference>
<keyword evidence="5" id="KW-0547">Nucleotide-binding</keyword>
<evidence type="ECO:0000256" key="1">
    <source>
        <dbReference type="ARBA" id="ARBA00004672"/>
    </source>
</evidence>
<evidence type="ECO:0000313" key="11">
    <source>
        <dbReference type="EMBL" id="OGE98892.1"/>
    </source>
</evidence>
<sequence>MIEDKVPKIPAGVAETTLSTHLVAGGLQRLPQGKARDSYLLPNQSNMRMVVVTDRLSAFDIVTSSLFPCKGYVLNAMNHFAVTTIMADHDHDLIAVGPEIDRYLPPHFRGNTELQARASIVMNLKMLKVEGIARGYLTGSAVEPYQKTGEVCGIKLPPGLIDGSKLPEPAFTPSTKSEDDHDEHMDAEDAERQFGIKQLTLELYNRCAAHGLPRGIIFVDTKAEFGLDRNRKMRYADERGTPDSSRFWPAATYDEYLAAEKPQPSFDKQFVRDFLKTVVTEYGPFPKLKPKIDEQRAAGHAVRIPPEIIGRTTELYLEIFELWTGNDPEAYIRYDMGVMDFRLPL</sequence>
<keyword evidence="4" id="KW-0436">Ligase</keyword>
<protein>
    <recommendedName>
        <fullName evidence="3">phosphoribosylaminoimidazolesuccinocarboxamide synthase</fullName>
        <ecNumber evidence="3">6.3.2.6</ecNumber>
    </recommendedName>
</protein>
<evidence type="ECO:0000256" key="4">
    <source>
        <dbReference type="ARBA" id="ARBA00022598"/>
    </source>
</evidence>
<evidence type="ECO:0000259" key="10">
    <source>
        <dbReference type="Pfam" id="PF01259"/>
    </source>
</evidence>
<dbReference type="Proteomes" id="UP000177235">
    <property type="component" value="Unassembled WGS sequence"/>
</dbReference>
<dbReference type="InterPro" id="IPR028923">
    <property type="entry name" value="SAICAR_synt/ADE2_N"/>
</dbReference>
<comment type="caution">
    <text evidence="11">The sequence shown here is derived from an EMBL/GenBank/DDBJ whole genome shotgun (WGS) entry which is preliminary data.</text>
</comment>
<evidence type="ECO:0000256" key="7">
    <source>
        <dbReference type="ARBA" id="ARBA00022840"/>
    </source>
</evidence>
<comment type="catalytic activity">
    <reaction evidence="8">
        <text>5-amino-1-(5-phospho-D-ribosyl)imidazole-4-carboxylate + L-aspartate + ATP = (2S)-2-[5-amino-1-(5-phospho-beta-D-ribosyl)imidazole-4-carboxamido]succinate + ADP + phosphate + 2 H(+)</text>
        <dbReference type="Rhea" id="RHEA:22628"/>
        <dbReference type="ChEBI" id="CHEBI:15378"/>
        <dbReference type="ChEBI" id="CHEBI:29991"/>
        <dbReference type="ChEBI" id="CHEBI:30616"/>
        <dbReference type="ChEBI" id="CHEBI:43474"/>
        <dbReference type="ChEBI" id="CHEBI:58443"/>
        <dbReference type="ChEBI" id="CHEBI:77657"/>
        <dbReference type="ChEBI" id="CHEBI:456216"/>
        <dbReference type="EC" id="6.3.2.6"/>
    </reaction>
</comment>
<reference evidence="11 12" key="1">
    <citation type="journal article" date="2016" name="Nat. Commun.">
        <title>Thousands of microbial genomes shed light on interconnected biogeochemical processes in an aquifer system.</title>
        <authorList>
            <person name="Anantharaman K."/>
            <person name="Brown C.T."/>
            <person name="Hug L.A."/>
            <person name="Sharon I."/>
            <person name="Castelle C.J."/>
            <person name="Probst A.J."/>
            <person name="Thomas B.C."/>
            <person name="Singh A."/>
            <person name="Wilkins M.J."/>
            <person name="Karaoz U."/>
            <person name="Brodie E.L."/>
            <person name="Williams K.H."/>
            <person name="Hubbard S.S."/>
            <person name="Banfield J.F."/>
        </authorList>
    </citation>
    <scope>NUCLEOTIDE SEQUENCE [LARGE SCALE GENOMIC DNA]</scope>
</reference>
<evidence type="ECO:0000256" key="9">
    <source>
        <dbReference type="SAM" id="MobiDB-lite"/>
    </source>
</evidence>
<gene>
    <name evidence="11" type="ORF">A3J05_03250</name>
</gene>
<dbReference type="GO" id="GO:0006189">
    <property type="term" value="P:'de novo' IMP biosynthetic process"/>
    <property type="evidence" value="ECO:0007669"/>
    <property type="project" value="UniProtKB-UniPathway"/>
</dbReference>
<evidence type="ECO:0000256" key="8">
    <source>
        <dbReference type="ARBA" id="ARBA00048475"/>
    </source>
</evidence>
<dbReference type="Gene3D" id="3.30.200.20">
    <property type="entry name" value="Phosphorylase Kinase, domain 1"/>
    <property type="match status" value="1"/>
</dbReference>
<comment type="similarity">
    <text evidence="2">Belongs to the SAICAR synthetase family.</text>
</comment>
<dbReference type="EC" id="6.3.2.6" evidence="3"/>
<organism evidence="11 12">
    <name type="scientific">Candidatus Doudnabacteria bacterium RIFCSPLOWO2_02_FULL_48_13</name>
    <dbReference type="NCBI Taxonomy" id="1817845"/>
    <lineage>
        <taxon>Bacteria</taxon>
        <taxon>Candidatus Doudnaibacteriota</taxon>
    </lineage>
</organism>
<evidence type="ECO:0000256" key="5">
    <source>
        <dbReference type="ARBA" id="ARBA00022741"/>
    </source>
</evidence>
<dbReference type="AlphaFoldDB" id="A0A1F5QAG5"/>
<dbReference type="InterPro" id="IPR018236">
    <property type="entry name" value="SAICAR_synthetase_CS"/>
</dbReference>
<keyword evidence="6" id="KW-0658">Purine biosynthesis</keyword>
<dbReference type="UniPathway" id="UPA00074">
    <property type="reaction ID" value="UER00131"/>
</dbReference>
<feature type="region of interest" description="Disordered" evidence="9">
    <location>
        <begin position="165"/>
        <end position="186"/>
    </location>
</feature>
<dbReference type="GO" id="GO:0005524">
    <property type="term" value="F:ATP binding"/>
    <property type="evidence" value="ECO:0007669"/>
    <property type="project" value="UniProtKB-KW"/>
</dbReference>
<dbReference type="Gene3D" id="3.30.470.20">
    <property type="entry name" value="ATP-grasp fold, B domain"/>
    <property type="match status" value="1"/>
</dbReference>
<proteinExistence type="inferred from homology"/>
<keyword evidence="7" id="KW-0067">ATP-binding</keyword>
<accession>A0A1F5QAG5</accession>